<protein>
    <submittedName>
        <fullName evidence="8">Amino acid permease</fullName>
    </submittedName>
</protein>
<feature type="transmembrane region" description="Helical" evidence="7">
    <location>
        <begin position="381"/>
        <end position="404"/>
    </location>
</feature>
<dbReference type="Gene3D" id="1.20.1740.10">
    <property type="entry name" value="Amino acid/polyamine transporter I"/>
    <property type="match status" value="1"/>
</dbReference>
<keyword evidence="3 7" id="KW-0812">Transmembrane</keyword>
<comment type="caution">
    <text evidence="8">The sequence shown here is derived from an EMBL/GenBank/DDBJ whole genome shotgun (WGS) entry which is preliminary data.</text>
</comment>
<feature type="transmembrane region" description="Helical" evidence="7">
    <location>
        <begin position="232"/>
        <end position="252"/>
    </location>
</feature>
<keyword evidence="4 7" id="KW-1133">Transmembrane helix</keyword>
<evidence type="ECO:0000256" key="3">
    <source>
        <dbReference type="ARBA" id="ARBA00022692"/>
    </source>
</evidence>
<dbReference type="EMBL" id="JACYCF010000006">
    <property type="protein sequence ID" value="KAF8756630.1"/>
    <property type="molecule type" value="Genomic_DNA"/>
</dbReference>
<feature type="transmembrane region" description="Helical" evidence="7">
    <location>
        <begin position="193"/>
        <end position="212"/>
    </location>
</feature>
<feature type="transmembrane region" description="Helical" evidence="7">
    <location>
        <begin position="425"/>
        <end position="448"/>
    </location>
</feature>
<evidence type="ECO:0000313" key="8">
    <source>
        <dbReference type="EMBL" id="KAF8756630.1"/>
    </source>
</evidence>
<feature type="transmembrane region" description="Helical" evidence="7">
    <location>
        <begin position="37"/>
        <end position="56"/>
    </location>
</feature>
<comment type="subcellular location">
    <subcellularLocation>
        <location evidence="1">Membrane</location>
        <topology evidence="1">Multi-pass membrane protein</topology>
    </subcellularLocation>
</comment>
<feature type="region of interest" description="Disordered" evidence="6">
    <location>
        <begin position="714"/>
        <end position="745"/>
    </location>
</feature>
<feature type="compositionally biased region" description="Basic and acidic residues" evidence="6">
    <location>
        <begin position="508"/>
        <end position="518"/>
    </location>
</feature>
<dbReference type="PROSITE" id="PS00218">
    <property type="entry name" value="AMINO_ACID_PERMEASE_1"/>
    <property type="match status" value="1"/>
</dbReference>
<proteinExistence type="predicted"/>
<sequence length="837" mass="91214">MAPPSEKRAHDSHVVQDTNAEARLAQMGYKQELPRSLSMISILGLSFAIMAVPFGSSTTLALALTDGGAVTVLYGWIIVSLISLAIAASLAEICSVFPTAGGVYYWSHMLASPRYAPIASWTTGWFGLVGNWTVTASINFSLAQLILSAIGLWRDGWVATPWQTLLCYWAVMIFCALVNVFANRWLDRLNTWCIYWTAASVVVIIVTLLVMADDRRSGEFVFSYYDASAAGWPSGWAFFVGLLQAAYTLTGYGMVAAMCEEVQNPEREVPKAMVLSVAAAAVTGIIYLVPILFVLPDIPTLLGVASGQPMPLLYKIVTGSPGEDSACCSSLSELDSLPVSAHLPQPCLVSCERAICAPCMALALSTIVDCLLGFLYLGSSAAFNAFTGVATICLSVSYGIPILVSLLRGRKLVRTASYSLGKFGFVINILTICWISLAIVLFTMPTAIPVTPQTMNYASVVFAGFTAISAVWYVVWGRKHYRGPQVSAADFLGDAVPVAPPATQAQKKSSETRSDPRTKRWTRKRAFPSTANVVVYFEFRWGPRNTATGHGPRPRSRVVGPVLLDHELWTIRPFRQFTTLPARKLGDLPQLERTDSPDRANTAKIDERCWFYCTQSVQDRFRSKRPVCYTLCWRRAFPHESHQVAKTPQAMTWSDYWALESRTRPQSENLKEWGPLAGRYIYFSKGRYVATRHMFGMKGSGVPSPVNFVPGVGDDQPVSVNQKSAPNEVEKAAEPAARGAPQQSESETYEKVIALGPLPFQIADGIRAGFDKYFGPTGRLLSKGAKLWDDGVPIGVAKSMYQLAIAGEPLALANKAVDLIIRGSRGNGGSGDDSTSL</sequence>
<keyword evidence="5 7" id="KW-0472">Membrane</keyword>
<name>A0A8H7M7T0_9AGAM</name>
<evidence type="ECO:0000313" key="9">
    <source>
        <dbReference type="Proteomes" id="UP000614334"/>
    </source>
</evidence>
<dbReference type="AlphaFoldDB" id="A0A8H7M7T0"/>
<dbReference type="GO" id="GO:0016020">
    <property type="term" value="C:membrane"/>
    <property type="evidence" value="ECO:0007669"/>
    <property type="project" value="UniProtKB-SubCell"/>
</dbReference>
<keyword evidence="2" id="KW-0813">Transport</keyword>
<feature type="transmembrane region" description="Helical" evidence="7">
    <location>
        <begin position="162"/>
        <end position="181"/>
    </location>
</feature>
<feature type="transmembrane region" description="Helical" evidence="7">
    <location>
        <begin position="454"/>
        <end position="475"/>
    </location>
</feature>
<evidence type="ECO:0000256" key="6">
    <source>
        <dbReference type="SAM" id="MobiDB-lite"/>
    </source>
</evidence>
<dbReference type="GO" id="GO:0022857">
    <property type="term" value="F:transmembrane transporter activity"/>
    <property type="evidence" value="ECO:0007669"/>
    <property type="project" value="InterPro"/>
</dbReference>
<evidence type="ECO:0000256" key="1">
    <source>
        <dbReference type="ARBA" id="ARBA00004141"/>
    </source>
</evidence>
<feature type="transmembrane region" description="Helical" evidence="7">
    <location>
        <begin position="118"/>
        <end position="142"/>
    </location>
</feature>
<dbReference type="InterPro" id="IPR004840">
    <property type="entry name" value="Amino_acid_permease_CS"/>
</dbReference>
<evidence type="ECO:0000256" key="7">
    <source>
        <dbReference type="SAM" id="Phobius"/>
    </source>
</evidence>
<reference evidence="8" key="1">
    <citation type="submission" date="2020-09" db="EMBL/GenBank/DDBJ databases">
        <title>Comparative genome analyses of four rice-infecting Rhizoctonia solani isolates reveal extensive enrichment of homogalacturonan modification genes.</title>
        <authorList>
            <person name="Lee D.-Y."/>
            <person name="Jeon J."/>
            <person name="Kim K.-T."/>
            <person name="Cheong K."/>
            <person name="Song H."/>
            <person name="Choi G."/>
            <person name="Ko J."/>
            <person name="Opiyo S.O."/>
            <person name="Zuo S."/>
            <person name="Madhav S."/>
            <person name="Lee Y.-H."/>
            <person name="Wang G.-L."/>
        </authorList>
    </citation>
    <scope>NUCLEOTIDE SEQUENCE</scope>
    <source>
        <strain evidence="8">AG1-IA B2</strain>
    </source>
</reference>
<dbReference type="Proteomes" id="UP000614334">
    <property type="component" value="Unassembled WGS sequence"/>
</dbReference>
<evidence type="ECO:0000256" key="4">
    <source>
        <dbReference type="ARBA" id="ARBA00022989"/>
    </source>
</evidence>
<organism evidence="8 9">
    <name type="scientific">Rhizoctonia solani</name>
    <dbReference type="NCBI Taxonomy" id="456999"/>
    <lineage>
        <taxon>Eukaryota</taxon>
        <taxon>Fungi</taxon>
        <taxon>Dikarya</taxon>
        <taxon>Basidiomycota</taxon>
        <taxon>Agaricomycotina</taxon>
        <taxon>Agaricomycetes</taxon>
        <taxon>Cantharellales</taxon>
        <taxon>Ceratobasidiaceae</taxon>
        <taxon>Rhizoctonia</taxon>
    </lineage>
</organism>
<accession>A0A8H7M7T0</accession>
<dbReference type="PANTHER" id="PTHR45649">
    <property type="entry name" value="AMINO-ACID PERMEASE BAT1"/>
    <property type="match status" value="1"/>
</dbReference>
<feature type="transmembrane region" description="Helical" evidence="7">
    <location>
        <begin position="273"/>
        <end position="295"/>
    </location>
</feature>
<dbReference type="PANTHER" id="PTHR45649:SF3">
    <property type="entry name" value="POLYAMINE TRANSPORTER TPO5"/>
    <property type="match status" value="1"/>
</dbReference>
<evidence type="ECO:0000256" key="5">
    <source>
        <dbReference type="ARBA" id="ARBA00023136"/>
    </source>
</evidence>
<dbReference type="GO" id="GO:0006865">
    <property type="term" value="P:amino acid transport"/>
    <property type="evidence" value="ECO:0007669"/>
    <property type="project" value="InterPro"/>
</dbReference>
<evidence type="ECO:0000256" key="2">
    <source>
        <dbReference type="ARBA" id="ARBA00022448"/>
    </source>
</evidence>
<dbReference type="InterPro" id="IPR002293">
    <property type="entry name" value="AA/rel_permease1"/>
</dbReference>
<gene>
    <name evidence="8" type="ORF">RHS01_04388</name>
</gene>
<feature type="region of interest" description="Disordered" evidence="6">
    <location>
        <begin position="501"/>
        <end position="520"/>
    </location>
</feature>
<dbReference type="Pfam" id="PF13520">
    <property type="entry name" value="AA_permease_2"/>
    <property type="match status" value="2"/>
</dbReference>
<feature type="transmembrane region" description="Helical" evidence="7">
    <location>
        <begin position="76"/>
        <end position="106"/>
    </location>
</feature>